<accession>A0A124DYY2</accession>
<dbReference type="Gene3D" id="2.60.120.260">
    <property type="entry name" value="Galactose-binding domain-like"/>
    <property type="match status" value="1"/>
</dbReference>
<evidence type="ECO:0000313" key="5">
    <source>
        <dbReference type="Proteomes" id="UP000069697"/>
    </source>
</evidence>
<dbReference type="RefSeq" id="WP_062837934.1">
    <property type="nucleotide sequence ID" value="NZ_BCNV01000011.1"/>
</dbReference>
<name>A0A124DYY2_PAEAM</name>
<keyword evidence="2" id="KW-0732">Signal</keyword>
<dbReference type="InterPro" id="IPR032979">
    <property type="entry name" value="ENGase"/>
</dbReference>
<dbReference type="InterPro" id="IPR013783">
    <property type="entry name" value="Ig-like_fold"/>
</dbReference>
<reference evidence="5" key="2">
    <citation type="submission" date="2016-01" db="EMBL/GenBank/DDBJ databases">
        <title>Draft Genome Sequence of Paenibacillus amylolyticus Heshi-A3 that Was Isolated from Fermented Rice Bran with Aging Salted Mackerel, Which Was Named Heshiko as Traditional Fermented Seafood in Japan.</title>
        <authorList>
            <person name="Akuzawa S."/>
            <person name="Nakagawa J."/>
            <person name="Kanekatsu T."/>
            <person name="Kubota E."/>
            <person name="Ohtake R."/>
            <person name="Suzuki T."/>
            <person name="Kanesaki Y."/>
        </authorList>
    </citation>
    <scope>NUCLEOTIDE SEQUENCE [LARGE SCALE GENOMIC DNA]</scope>
    <source>
        <strain evidence="5">Heshi-A3</strain>
    </source>
</reference>
<evidence type="ECO:0000313" key="4">
    <source>
        <dbReference type="EMBL" id="GAS85624.1"/>
    </source>
</evidence>
<feature type="region of interest" description="Disordered" evidence="1">
    <location>
        <begin position="761"/>
        <end position="790"/>
    </location>
</feature>
<evidence type="ECO:0000259" key="3">
    <source>
        <dbReference type="Pfam" id="PF03644"/>
    </source>
</evidence>
<gene>
    <name evidence="4" type="ORF">PAHA3_5758</name>
</gene>
<dbReference type="EMBL" id="BCNV01000011">
    <property type="protein sequence ID" value="GAS85624.1"/>
    <property type="molecule type" value="Genomic_DNA"/>
</dbReference>
<feature type="domain" description="Cytosolic endo-beta-N-acetylglucosaminidase TIM barrel" evidence="3">
    <location>
        <begin position="121"/>
        <end position="467"/>
    </location>
</feature>
<feature type="compositionally biased region" description="Basic and acidic residues" evidence="1">
    <location>
        <begin position="761"/>
        <end position="788"/>
    </location>
</feature>
<dbReference type="PANTHER" id="PTHR13246:SF1">
    <property type="entry name" value="CYTOSOLIC ENDO-BETA-N-ACETYLGLUCOSAMINIDASE"/>
    <property type="match status" value="1"/>
</dbReference>
<dbReference type="AlphaFoldDB" id="A0A124DYY2"/>
<feature type="signal peptide" evidence="2">
    <location>
        <begin position="1"/>
        <end position="34"/>
    </location>
</feature>
<sequence>MTRKLKPKGLIPKVTAMVLTTALLGQVVASSVYAGDTLPYTGESAKGVNQPYQHGYTSAQILNWTPESDIHGDLLRAHVPLQPRNEAFAATQAYPELSPDTQLFTMSGDYGNAFFDSTPYTNEFSQYLFNYWQYTDYYSYWHGMASAGVPEELYDPSKEWTEKYFEFGILNIPNPAYTNAAHKNGVKSIANIFFSDNDRGPQTYKQMLIQDENGHFPVAEKLAEMAEYYNYDGYFFNQEEVARGVAPEDIASYKKFMKYLRDKGLYVQWYDSTINTTGKIQYQNQFNGLNSPFVQDSVLGRVSDSIFLNYVWNHKMLRDSRDHALSLGLDPLETVFAGVEGGHDKFGRWKQSYDLRHNLDENGQPMNSIATLGADFTHNALDEEMGDGSTNHRAEDEYQWMTFVRDRAWWSGPNQDPTNARRNASADLSDVYASGANWDGIAAYLTERSVINGSNFATSFNTGHGLKYYEDGTVSNDKEWSNINIQDIPVTWQWWMDSEGDKLSVDFDYGPSYEKGARYTYKSIGAFNGGSSLVVNGTLNAENFLRLYKTDLSVNGQSKLELTYNKPSTSDTSSLHVGLIFEDDPSNVINVNVPNAGQHTEGWKTTSLDLSAYQGKTIAAMGLSFDPNGKAIENYQMNIGEIRISDGSAAVPDAPTGFHIAKALTNTDELVVAWDMKDYSEVKQYNLYENGAYVGGVYDSTFYIKSLKQPSGELSIRAVGADGTESEATVLPYDLNAAVQNIDVKFKKNGDAIVSWKNPKKAKDLDKDKDKNTDKDKDKDKNKDKGKGNESIQLTLKTEYTKEPFTTSLQVKKGKQSAVLTGLPTNGEHYVLNIAIGGQNPVTHTGQLADLQITPYAKEKVTVKDGKYTLALPDLEDWYKIYVYENGVAREFGVTYVSQKFPYIIRGRTKLSELTFTPASSSSSLKLVIEDYAGNQATTILR</sequence>
<dbReference type="Pfam" id="PF03644">
    <property type="entry name" value="Glyco_hydro_85"/>
    <property type="match status" value="1"/>
</dbReference>
<protein>
    <submittedName>
        <fullName evidence="4">Endo-beta-n-acetylglucosaminidase D</fullName>
    </submittedName>
</protein>
<proteinExistence type="predicted"/>
<reference evidence="4 5" key="1">
    <citation type="journal article" date="2016" name="Genome Announc.">
        <title>Draft Genome Sequence of Paenibacillus amylolyticus Heshi-A3, Isolated from Fermented Rice Bran in a Japanese Fermented Seafood Dish.</title>
        <authorList>
            <person name="Akuzawa S."/>
            <person name="Nagaoka J."/>
            <person name="Kanekatsu M."/>
            <person name="Kubota E."/>
            <person name="Ohtake R."/>
            <person name="Suzuki T."/>
            <person name="Kanesaki Y."/>
        </authorList>
    </citation>
    <scope>NUCLEOTIDE SEQUENCE [LARGE SCALE GENOMIC DNA]</scope>
    <source>
        <strain evidence="4 5">Heshi-A3</strain>
    </source>
</reference>
<evidence type="ECO:0000256" key="2">
    <source>
        <dbReference type="SAM" id="SignalP"/>
    </source>
</evidence>
<comment type="caution">
    <text evidence="4">The sequence shown here is derived from an EMBL/GenBank/DDBJ whole genome shotgun (WGS) entry which is preliminary data.</text>
</comment>
<dbReference type="PANTHER" id="PTHR13246">
    <property type="entry name" value="ENDO BETA N-ACETYLGLUCOSAMINIDASE"/>
    <property type="match status" value="1"/>
</dbReference>
<dbReference type="Gene3D" id="2.60.40.10">
    <property type="entry name" value="Immunoglobulins"/>
    <property type="match status" value="1"/>
</dbReference>
<feature type="chain" id="PRO_5007170639" evidence="2">
    <location>
        <begin position="35"/>
        <end position="942"/>
    </location>
</feature>
<dbReference type="GO" id="GO:0005829">
    <property type="term" value="C:cytosol"/>
    <property type="evidence" value="ECO:0007669"/>
    <property type="project" value="UniProtKB-SubCell"/>
</dbReference>
<dbReference type="InterPro" id="IPR005201">
    <property type="entry name" value="TIM_ENGase"/>
</dbReference>
<organism evidence="4 5">
    <name type="scientific">Paenibacillus amylolyticus</name>
    <dbReference type="NCBI Taxonomy" id="1451"/>
    <lineage>
        <taxon>Bacteria</taxon>
        <taxon>Bacillati</taxon>
        <taxon>Bacillota</taxon>
        <taxon>Bacilli</taxon>
        <taxon>Bacillales</taxon>
        <taxon>Paenibacillaceae</taxon>
        <taxon>Paenibacillus</taxon>
    </lineage>
</organism>
<dbReference type="Proteomes" id="UP000069697">
    <property type="component" value="Unassembled WGS sequence"/>
</dbReference>
<dbReference type="GO" id="GO:0033925">
    <property type="term" value="F:mannosyl-glycoprotein endo-beta-N-acetylglucosaminidase activity"/>
    <property type="evidence" value="ECO:0007669"/>
    <property type="project" value="InterPro"/>
</dbReference>
<dbReference type="Gene3D" id="3.20.20.80">
    <property type="entry name" value="Glycosidases"/>
    <property type="match status" value="1"/>
</dbReference>
<evidence type="ECO:0000256" key="1">
    <source>
        <dbReference type="SAM" id="MobiDB-lite"/>
    </source>
</evidence>